<sequence length="68" mass="7732">MINFKKLKSQIKPFKPEAKHKGYIFIATDEQIANGGFTVAKVGSKRSLIDCMAFYIKKEPDVWADLIL</sequence>
<evidence type="ECO:0000313" key="1">
    <source>
        <dbReference type="EMBL" id="GKH73455.1"/>
    </source>
</evidence>
<dbReference type="AlphaFoldDB" id="A0AA37KAD2"/>
<dbReference type="RefSeq" id="WP_075965702.1">
    <property type="nucleotide sequence ID" value="NZ_BQNZ01000003.1"/>
</dbReference>
<evidence type="ECO:0000313" key="2">
    <source>
        <dbReference type="Proteomes" id="UP001055114"/>
    </source>
</evidence>
<name>A0AA37KAD2_9BACT</name>
<gene>
    <name evidence="1" type="ORF">CE91St3_33180</name>
</gene>
<proteinExistence type="predicted"/>
<comment type="caution">
    <text evidence="1">The sequence shown here is derived from an EMBL/GenBank/DDBJ whole genome shotgun (WGS) entry which is preliminary data.</text>
</comment>
<accession>A0AA37KAD2</accession>
<reference evidence="1" key="1">
    <citation type="submission" date="2022-01" db="EMBL/GenBank/DDBJ databases">
        <title>Novel bile acid biosynthetic pathways are enriched in the microbiome of centenarians.</title>
        <authorList>
            <person name="Sato Y."/>
            <person name="Atarashi K."/>
            <person name="Plichta R.D."/>
            <person name="Arai Y."/>
            <person name="Sasajima S."/>
            <person name="Kearney M.S."/>
            <person name="Suda W."/>
            <person name="Takeshita K."/>
            <person name="Sasaki T."/>
            <person name="Okamoto S."/>
            <person name="Skelly N.A."/>
            <person name="Okamura Y."/>
            <person name="Vlamakis H."/>
            <person name="Li Y."/>
            <person name="Tanoue T."/>
            <person name="Takei H."/>
            <person name="Nittono H."/>
            <person name="Narushima S."/>
            <person name="Irie J."/>
            <person name="Itoh H."/>
            <person name="Moriya K."/>
            <person name="Sugiura Y."/>
            <person name="Suematsu M."/>
            <person name="Moritoki N."/>
            <person name="Shibata S."/>
            <person name="Littman R.D."/>
            <person name="Fischbach A.M."/>
            <person name="Uwamino Y."/>
            <person name="Inoue T."/>
            <person name="Honda A."/>
            <person name="Hattori M."/>
            <person name="Murai T."/>
            <person name="Xavier J.R."/>
            <person name="Hirose N."/>
            <person name="Honda K."/>
        </authorList>
    </citation>
    <scope>NUCLEOTIDE SEQUENCE</scope>
    <source>
        <strain evidence="1">CE91-St3</strain>
    </source>
</reference>
<dbReference type="EMBL" id="BQNZ01000003">
    <property type="protein sequence ID" value="GKH73455.1"/>
    <property type="molecule type" value="Genomic_DNA"/>
</dbReference>
<protein>
    <submittedName>
        <fullName evidence="1">Uncharacterized protein</fullName>
    </submittedName>
</protein>
<dbReference type="Proteomes" id="UP001055114">
    <property type="component" value="Unassembled WGS sequence"/>
</dbReference>
<organism evidence="1 2">
    <name type="scientific">Parabacteroides merdae</name>
    <dbReference type="NCBI Taxonomy" id="46503"/>
    <lineage>
        <taxon>Bacteria</taxon>
        <taxon>Pseudomonadati</taxon>
        <taxon>Bacteroidota</taxon>
        <taxon>Bacteroidia</taxon>
        <taxon>Bacteroidales</taxon>
        <taxon>Tannerellaceae</taxon>
        <taxon>Parabacteroides</taxon>
    </lineage>
</organism>